<proteinExistence type="predicted"/>
<dbReference type="InterPro" id="IPR001849">
    <property type="entry name" value="PH_domain"/>
</dbReference>
<evidence type="ECO:0000313" key="5">
    <source>
        <dbReference type="EMBL" id="KAL0326041.1"/>
    </source>
</evidence>
<protein>
    <submittedName>
        <fullName evidence="5">PH, RCC1 and FYVE domains-containing protein 1</fullName>
    </submittedName>
</protein>
<dbReference type="InterPro" id="IPR009091">
    <property type="entry name" value="RCC1/BLIP-II"/>
</dbReference>
<evidence type="ECO:0000256" key="2">
    <source>
        <dbReference type="PROSITE-ProRule" id="PRU00235"/>
    </source>
</evidence>
<dbReference type="CDD" id="cd13365">
    <property type="entry name" value="PH_PLC_plant-like"/>
    <property type="match status" value="1"/>
</dbReference>
<dbReference type="Pfam" id="PF16457">
    <property type="entry name" value="PH_12"/>
    <property type="match status" value="1"/>
</dbReference>
<dbReference type="PROSITE" id="PS50012">
    <property type="entry name" value="RCC1_3"/>
    <property type="match status" value="3"/>
</dbReference>
<dbReference type="InterPro" id="IPR051210">
    <property type="entry name" value="Ub_ligase/GEF_domain"/>
</dbReference>
<feature type="region of interest" description="Disordered" evidence="3">
    <location>
        <begin position="147"/>
        <end position="179"/>
    </location>
</feature>
<dbReference type="PANTHER" id="PTHR22870:SF91">
    <property type="entry name" value="REGULATOR OF CHROMOSOME CONDENSATION (RCC1) FAMILY WITH FYVE ZINC FINGER DOMAIN-CONTAINING PROTEIN"/>
    <property type="match status" value="1"/>
</dbReference>
<feature type="compositionally biased region" description="Polar residues" evidence="3">
    <location>
        <begin position="168"/>
        <end position="179"/>
    </location>
</feature>
<dbReference type="SUPFAM" id="SSF50985">
    <property type="entry name" value="RCC1/BLIP-II"/>
    <property type="match status" value="1"/>
</dbReference>
<feature type="repeat" description="RCC1" evidence="2">
    <location>
        <begin position="278"/>
        <end position="330"/>
    </location>
</feature>
<dbReference type="InterPro" id="IPR011993">
    <property type="entry name" value="PH-like_dom_sf"/>
</dbReference>
<dbReference type="PROSITE" id="PS00626">
    <property type="entry name" value="RCC1_2"/>
    <property type="match status" value="2"/>
</dbReference>
<evidence type="ECO:0000259" key="4">
    <source>
        <dbReference type="Pfam" id="PF16457"/>
    </source>
</evidence>
<dbReference type="EMBL" id="JACGWJ010000023">
    <property type="protein sequence ID" value="KAL0326041.1"/>
    <property type="molecule type" value="Genomic_DNA"/>
</dbReference>
<dbReference type="Gene3D" id="2.130.10.30">
    <property type="entry name" value="Regulator of chromosome condensation 1/beta-lactamase-inhibitor protein II"/>
    <property type="match status" value="1"/>
</dbReference>
<feature type="repeat" description="RCC1" evidence="2">
    <location>
        <begin position="394"/>
        <end position="437"/>
    </location>
</feature>
<feature type="compositionally biased region" description="Low complexity" evidence="3">
    <location>
        <begin position="151"/>
        <end position="167"/>
    </location>
</feature>
<dbReference type="PANTHER" id="PTHR22870">
    <property type="entry name" value="REGULATOR OF CHROMOSOME CONDENSATION"/>
    <property type="match status" value="1"/>
</dbReference>
<dbReference type="Gene3D" id="2.30.29.30">
    <property type="entry name" value="Pleckstrin-homology domain (PH domain)/Phosphotyrosine-binding domain (PTB)"/>
    <property type="match status" value="1"/>
</dbReference>
<gene>
    <name evidence="5" type="ORF">Sradi_5173400</name>
</gene>
<organism evidence="5">
    <name type="scientific">Sesamum radiatum</name>
    <name type="common">Black benniseed</name>
    <dbReference type="NCBI Taxonomy" id="300843"/>
    <lineage>
        <taxon>Eukaryota</taxon>
        <taxon>Viridiplantae</taxon>
        <taxon>Streptophyta</taxon>
        <taxon>Embryophyta</taxon>
        <taxon>Tracheophyta</taxon>
        <taxon>Spermatophyta</taxon>
        <taxon>Magnoliopsida</taxon>
        <taxon>eudicotyledons</taxon>
        <taxon>Gunneridae</taxon>
        <taxon>Pentapetalae</taxon>
        <taxon>asterids</taxon>
        <taxon>lamiids</taxon>
        <taxon>Lamiales</taxon>
        <taxon>Pedaliaceae</taxon>
        <taxon>Sesamum</taxon>
    </lineage>
</organism>
<evidence type="ECO:0000256" key="3">
    <source>
        <dbReference type="SAM" id="MobiDB-lite"/>
    </source>
</evidence>
<accession>A0AAW2M4H6</accession>
<reference evidence="5" key="1">
    <citation type="submission" date="2020-06" db="EMBL/GenBank/DDBJ databases">
        <authorList>
            <person name="Li T."/>
            <person name="Hu X."/>
            <person name="Zhang T."/>
            <person name="Song X."/>
            <person name="Zhang H."/>
            <person name="Dai N."/>
            <person name="Sheng W."/>
            <person name="Hou X."/>
            <person name="Wei L."/>
        </authorList>
    </citation>
    <scope>NUCLEOTIDE SEQUENCE</scope>
    <source>
        <strain evidence="5">G02</strain>
        <tissue evidence="5">Leaf</tissue>
    </source>
</reference>
<sequence>MADLVSYGNAERDIEQALIALKKGAQLLNIGRKGKPKFYPFRLSNDETSLIWISSSGERSLKLASVSRIIPGQRTAVFQRYLRPDKEYLSFSLIYNNGKRSLDLICKDKVEAEIWIAGLKALISSGQAGRSKIDGWGDGGLYFDENKDLTSNSPSSSSVSATREASSPEVSISSNITTSPKSYRPDNLVFSERSHVALDQTNMQVKGSGSDAFRVGPEKNASSISTRADVLLPRPLECNVVLDVHYIACGVRHAALVTRQVDFVACGEFHTCAVTMAGELYTWGDGTHTGLFGHSDVSHWIPKRISGRLEGLQIAMVTCGPWHTALITSTGQLFTFGDGTFGVLGHGNRENVLYPREVESLSGLRTVAVACGVWHTAAVVEVIVTQSSASFSSGKLFTWGDGDKNRLGHGDKEPRLKPTCVPALIDYNFHKIACGIA</sequence>
<feature type="repeat" description="RCC1" evidence="2">
    <location>
        <begin position="331"/>
        <end position="382"/>
    </location>
</feature>
<dbReference type="Pfam" id="PF00415">
    <property type="entry name" value="RCC1"/>
    <property type="match status" value="2"/>
</dbReference>
<evidence type="ECO:0000256" key="1">
    <source>
        <dbReference type="ARBA" id="ARBA00022737"/>
    </source>
</evidence>
<dbReference type="Pfam" id="PF13540">
    <property type="entry name" value="RCC1_2"/>
    <property type="match status" value="1"/>
</dbReference>
<name>A0AAW2M4H6_SESRA</name>
<reference evidence="5" key="2">
    <citation type="journal article" date="2024" name="Plant">
        <title>Genomic evolution and insights into agronomic trait innovations of Sesamum species.</title>
        <authorList>
            <person name="Miao H."/>
            <person name="Wang L."/>
            <person name="Qu L."/>
            <person name="Liu H."/>
            <person name="Sun Y."/>
            <person name="Le M."/>
            <person name="Wang Q."/>
            <person name="Wei S."/>
            <person name="Zheng Y."/>
            <person name="Lin W."/>
            <person name="Duan Y."/>
            <person name="Cao H."/>
            <person name="Xiong S."/>
            <person name="Wang X."/>
            <person name="Wei L."/>
            <person name="Li C."/>
            <person name="Ma Q."/>
            <person name="Ju M."/>
            <person name="Zhao R."/>
            <person name="Li G."/>
            <person name="Mu C."/>
            <person name="Tian Q."/>
            <person name="Mei H."/>
            <person name="Zhang T."/>
            <person name="Gao T."/>
            <person name="Zhang H."/>
        </authorList>
    </citation>
    <scope>NUCLEOTIDE SEQUENCE</scope>
    <source>
        <strain evidence="5">G02</strain>
    </source>
</reference>
<dbReference type="AlphaFoldDB" id="A0AAW2M4H6"/>
<dbReference type="InterPro" id="IPR000408">
    <property type="entry name" value="Reg_chr_condens"/>
</dbReference>
<comment type="caution">
    <text evidence="5">The sequence shown here is derived from an EMBL/GenBank/DDBJ whole genome shotgun (WGS) entry which is preliminary data.</text>
</comment>
<feature type="domain" description="PH" evidence="4">
    <location>
        <begin position="15"/>
        <end position="123"/>
    </location>
</feature>
<dbReference type="SUPFAM" id="SSF50729">
    <property type="entry name" value="PH domain-like"/>
    <property type="match status" value="1"/>
</dbReference>
<keyword evidence="1" id="KW-0677">Repeat</keyword>